<sequence length="348" mass="37939">MAADAVAGTTTPEFLSRMHVAHCVRCLRGLPDAAVEADCMRMMVAYYCLSSLDLLSGLDEKVSKDEKSDWITWIWSQYISDDQLAGFRGAPFLTGPSAAAQEPPHILMTYTALLSLAILRDDFSRLDRRRLIAFLKQTQLADGSFEPWLGSGEGGDVRIIYGALAICRMLNSWTGIDLQSTVAYIQACRAHDGGYGQTPHAEANGGATYCAVAALELASQPLQGKERDHTLSWLAHRQKDGFQGRTEKEQDACYSFWCGAAIALLGSADLVDRDSNAQFLMGCQFKLGGFAKAIGEFPDPLHTYLSMAALSIYPPSWGVPLSGIDPLINVRTETASWITEKLASSEPL</sequence>
<keyword evidence="3" id="KW-0637">Prenyltransferase</keyword>
<dbReference type="InterPro" id="IPR008930">
    <property type="entry name" value="Terpenoid_cyclase/PrenylTrfase"/>
</dbReference>
<dbReference type="SUPFAM" id="SSF48239">
    <property type="entry name" value="Terpenoid cyclases/Protein prenyltransferases"/>
    <property type="match status" value="1"/>
</dbReference>
<dbReference type="GO" id="GO:0004662">
    <property type="term" value="F:CAAX-protein geranylgeranyltransferase activity"/>
    <property type="evidence" value="ECO:0007669"/>
    <property type="project" value="TreeGrafter"/>
</dbReference>
<dbReference type="Pfam" id="PF00432">
    <property type="entry name" value="Prenyltrans"/>
    <property type="match status" value="1"/>
</dbReference>
<organism evidence="9 10">
    <name type="scientific">Calocera viscosa (strain TUFC12733)</name>
    <dbReference type="NCBI Taxonomy" id="1330018"/>
    <lineage>
        <taxon>Eukaryota</taxon>
        <taxon>Fungi</taxon>
        <taxon>Dikarya</taxon>
        <taxon>Basidiomycota</taxon>
        <taxon>Agaricomycotina</taxon>
        <taxon>Dacrymycetes</taxon>
        <taxon>Dacrymycetales</taxon>
        <taxon>Dacrymycetaceae</taxon>
        <taxon>Calocera</taxon>
    </lineage>
</organism>
<evidence type="ECO:0000256" key="4">
    <source>
        <dbReference type="ARBA" id="ARBA00022679"/>
    </source>
</evidence>
<dbReference type="PANTHER" id="PTHR11774:SF4">
    <property type="entry name" value="GERANYLGERANYL TRANSFERASE TYPE-1 SUBUNIT BETA"/>
    <property type="match status" value="1"/>
</dbReference>
<dbReference type="Gene3D" id="1.50.10.20">
    <property type="match status" value="1"/>
</dbReference>
<dbReference type="GO" id="GO:0046872">
    <property type="term" value="F:metal ion binding"/>
    <property type="evidence" value="ECO:0007669"/>
    <property type="project" value="UniProtKB-KW"/>
</dbReference>
<evidence type="ECO:0000256" key="5">
    <source>
        <dbReference type="ARBA" id="ARBA00022723"/>
    </source>
</evidence>
<dbReference type="GO" id="GO:0005953">
    <property type="term" value="C:CAAX-protein geranylgeranyltransferase complex"/>
    <property type="evidence" value="ECO:0007669"/>
    <property type="project" value="TreeGrafter"/>
</dbReference>
<dbReference type="OrthoDB" id="24893at2759"/>
<protein>
    <submittedName>
        <fullName evidence="9">Terpenoid cyclases/Protein prenyltransferase</fullName>
    </submittedName>
</protein>
<name>A0A167MIZ5_CALVF</name>
<dbReference type="InterPro" id="IPR045089">
    <property type="entry name" value="PGGT1B-like"/>
</dbReference>
<evidence type="ECO:0000256" key="7">
    <source>
        <dbReference type="ARBA" id="ARBA00022833"/>
    </source>
</evidence>
<evidence type="ECO:0000313" key="9">
    <source>
        <dbReference type="EMBL" id="KZO96764.1"/>
    </source>
</evidence>
<keyword evidence="7" id="KW-0862">Zinc</keyword>
<proteinExistence type="inferred from homology"/>
<dbReference type="InterPro" id="IPR001330">
    <property type="entry name" value="Prenyltrans"/>
</dbReference>
<keyword evidence="5" id="KW-0479">Metal-binding</keyword>
<dbReference type="STRING" id="1330018.A0A167MIZ5"/>
<keyword evidence="10" id="KW-1185">Reference proteome</keyword>
<evidence type="ECO:0000313" key="10">
    <source>
        <dbReference type="Proteomes" id="UP000076738"/>
    </source>
</evidence>
<feature type="domain" description="Prenyltransferase alpha-alpha toroid" evidence="8">
    <location>
        <begin position="15"/>
        <end position="330"/>
    </location>
</feature>
<accession>A0A167MIZ5</accession>
<keyword evidence="6" id="KW-0677">Repeat</keyword>
<evidence type="ECO:0000256" key="1">
    <source>
        <dbReference type="ARBA" id="ARBA00001947"/>
    </source>
</evidence>
<evidence type="ECO:0000259" key="8">
    <source>
        <dbReference type="Pfam" id="PF00432"/>
    </source>
</evidence>
<dbReference type="Proteomes" id="UP000076738">
    <property type="component" value="Unassembled WGS sequence"/>
</dbReference>
<dbReference type="PANTHER" id="PTHR11774">
    <property type="entry name" value="GERANYLGERANYL TRANSFERASE TYPE BETA SUBUNIT"/>
    <property type="match status" value="1"/>
</dbReference>
<gene>
    <name evidence="9" type="ORF">CALVIDRAFT_498053</name>
</gene>
<comment type="similarity">
    <text evidence="2">Belongs to the protein prenyltransferase subunit beta family.</text>
</comment>
<comment type="cofactor">
    <cofactor evidence="1">
        <name>Zn(2+)</name>
        <dbReference type="ChEBI" id="CHEBI:29105"/>
    </cofactor>
</comment>
<dbReference type="AlphaFoldDB" id="A0A167MIZ5"/>
<evidence type="ECO:0000256" key="3">
    <source>
        <dbReference type="ARBA" id="ARBA00022602"/>
    </source>
</evidence>
<reference evidence="9 10" key="1">
    <citation type="journal article" date="2016" name="Mol. Biol. Evol.">
        <title>Comparative Genomics of Early-Diverging Mushroom-Forming Fungi Provides Insights into the Origins of Lignocellulose Decay Capabilities.</title>
        <authorList>
            <person name="Nagy L.G."/>
            <person name="Riley R."/>
            <person name="Tritt A."/>
            <person name="Adam C."/>
            <person name="Daum C."/>
            <person name="Floudas D."/>
            <person name="Sun H."/>
            <person name="Yadav J.S."/>
            <person name="Pangilinan J."/>
            <person name="Larsson K.H."/>
            <person name="Matsuura K."/>
            <person name="Barry K."/>
            <person name="Labutti K."/>
            <person name="Kuo R."/>
            <person name="Ohm R.A."/>
            <person name="Bhattacharya S.S."/>
            <person name="Shirouzu T."/>
            <person name="Yoshinaga Y."/>
            <person name="Martin F.M."/>
            <person name="Grigoriev I.V."/>
            <person name="Hibbett D.S."/>
        </authorList>
    </citation>
    <scope>NUCLEOTIDE SEQUENCE [LARGE SCALE GENOMIC DNA]</scope>
    <source>
        <strain evidence="9 10">TUFC12733</strain>
    </source>
</reference>
<evidence type="ECO:0000256" key="6">
    <source>
        <dbReference type="ARBA" id="ARBA00022737"/>
    </source>
</evidence>
<dbReference type="EMBL" id="KV417282">
    <property type="protein sequence ID" value="KZO96764.1"/>
    <property type="molecule type" value="Genomic_DNA"/>
</dbReference>
<evidence type="ECO:0000256" key="2">
    <source>
        <dbReference type="ARBA" id="ARBA00010497"/>
    </source>
</evidence>
<keyword evidence="4 9" id="KW-0808">Transferase</keyword>